<evidence type="ECO:0000256" key="2">
    <source>
        <dbReference type="ARBA" id="ARBA00022692"/>
    </source>
</evidence>
<dbReference type="GO" id="GO:0016020">
    <property type="term" value="C:membrane"/>
    <property type="evidence" value="ECO:0007669"/>
    <property type="project" value="UniProtKB-SubCell"/>
</dbReference>
<dbReference type="EMBL" id="MEUJ01000004">
    <property type="protein sequence ID" value="OGC40504.1"/>
    <property type="molecule type" value="Genomic_DNA"/>
</dbReference>
<protein>
    <recommendedName>
        <fullName evidence="6">Yip1 domain-containing protein</fullName>
    </recommendedName>
</protein>
<keyword evidence="3 5" id="KW-1133">Transmembrane helix</keyword>
<keyword evidence="2 5" id="KW-0812">Transmembrane</keyword>
<keyword evidence="4 5" id="KW-0472">Membrane</keyword>
<feature type="transmembrane region" description="Helical" evidence="5">
    <location>
        <begin position="77"/>
        <end position="101"/>
    </location>
</feature>
<name>A0A1F4U6C9_UNCSA</name>
<feature type="transmembrane region" description="Helical" evidence="5">
    <location>
        <begin position="37"/>
        <end position="57"/>
    </location>
</feature>
<gene>
    <name evidence="7" type="ORF">A2438_03640</name>
</gene>
<comment type="caution">
    <text evidence="7">The sequence shown here is derived from an EMBL/GenBank/DDBJ whole genome shotgun (WGS) entry which is preliminary data.</text>
</comment>
<dbReference type="AlphaFoldDB" id="A0A1F4U6C9"/>
<accession>A0A1F4U6C9</accession>
<feature type="transmembrane region" description="Helical" evidence="5">
    <location>
        <begin position="167"/>
        <end position="189"/>
    </location>
</feature>
<dbReference type="Proteomes" id="UP000179242">
    <property type="component" value="Unassembled WGS sequence"/>
</dbReference>
<evidence type="ECO:0000256" key="4">
    <source>
        <dbReference type="ARBA" id="ARBA00023136"/>
    </source>
</evidence>
<sequence length="199" mass="21778">MIKILFEKVKKLLLSPHEEWRAIAAEELSIQDMFIKYAAYLALIPAVSMIIGFGIVGLRLGPTYYRMPIMSALFSGILSYILSLAGVLAGGYIINFLSQYFSAEGGIKPAMKLAVYSSTAYWISGIFGIIPSLGFLSILGLYSVYLLFVGIPILLKVPEDKTMPFIIAVVISSLVLGILLNAVVGQFVYGPIYSDLLTY</sequence>
<evidence type="ECO:0000313" key="8">
    <source>
        <dbReference type="Proteomes" id="UP000179242"/>
    </source>
</evidence>
<evidence type="ECO:0000256" key="5">
    <source>
        <dbReference type="SAM" id="Phobius"/>
    </source>
</evidence>
<evidence type="ECO:0000256" key="1">
    <source>
        <dbReference type="ARBA" id="ARBA00004141"/>
    </source>
</evidence>
<evidence type="ECO:0000256" key="3">
    <source>
        <dbReference type="ARBA" id="ARBA00022989"/>
    </source>
</evidence>
<comment type="subcellular location">
    <subcellularLocation>
        <location evidence="1">Membrane</location>
        <topology evidence="1">Multi-pass membrane protein</topology>
    </subcellularLocation>
</comment>
<evidence type="ECO:0000259" key="6">
    <source>
        <dbReference type="Pfam" id="PF04893"/>
    </source>
</evidence>
<dbReference type="Pfam" id="PF04893">
    <property type="entry name" value="Yip1"/>
    <property type="match status" value="1"/>
</dbReference>
<organism evidence="7 8">
    <name type="scientific">candidate division WOR-1 bacterium RIFOXYC2_FULL_46_14</name>
    <dbReference type="NCBI Taxonomy" id="1802587"/>
    <lineage>
        <taxon>Bacteria</taxon>
        <taxon>Bacillati</taxon>
        <taxon>Saganbacteria</taxon>
    </lineage>
</organism>
<evidence type="ECO:0000313" key="7">
    <source>
        <dbReference type="EMBL" id="OGC40504.1"/>
    </source>
</evidence>
<reference evidence="7 8" key="1">
    <citation type="journal article" date="2016" name="Nat. Commun.">
        <title>Thousands of microbial genomes shed light on interconnected biogeochemical processes in an aquifer system.</title>
        <authorList>
            <person name="Anantharaman K."/>
            <person name="Brown C.T."/>
            <person name="Hug L.A."/>
            <person name="Sharon I."/>
            <person name="Castelle C.J."/>
            <person name="Probst A.J."/>
            <person name="Thomas B.C."/>
            <person name="Singh A."/>
            <person name="Wilkins M.J."/>
            <person name="Karaoz U."/>
            <person name="Brodie E.L."/>
            <person name="Williams K.H."/>
            <person name="Hubbard S.S."/>
            <person name="Banfield J.F."/>
        </authorList>
    </citation>
    <scope>NUCLEOTIDE SEQUENCE [LARGE SCALE GENOMIC DNA]</scope>
</reference>
<proteinExistence type="predicted"/>
<dbReference type="InterPro" id="IPR006977">
    <property type="entry name" value="Yip1_dom"/>
</dbReference>
<feature type="domain" description="Yip1" evidence="6">
    <location>
        <begin position="11"/>
        <end position="177"/>
    </location>
</feature>